<feature type="transmembrane region" description="Helical" evidence="8">
    <location>
        <begin position="258"/>
        <end position="277"/>
    </location>
</feature>
<proteinExistence type="inferred from homology"/>
<dbReference type="InterPro" id="IPR002668">
    <property type="entry name" value="CNT_N_dom"/>
</dbReference>
<feature type="transmembrane region" description="Helical" evidence="8">
    <location>
        <begin position="348"/>
        <end position="370"/>
    </location>
</feature>
<comment type="subcellular location">
    <subcellularLocation>
        <location evidence="1">Cell membrane</location>
        <topology evidence="1">Multi-pass membrane protein</topology>
    </subcellularLocation>
</comment>
<protein>
    <submittedName>
        <fullName evidence="12">NupC family nucleoside transporter</fullName>
    </submittedName>
</protein>
<organism evidence="12 13">
    <name type="scientific">Zalerion maritima</name>
    <dbReference type="NCBI Taxonomy" id="339359"/>
    <lineage>
        <taxon>Eukaryota</taxon>
        <taxon>Fungi</taxon>
        <taxon>Dikarya</taxon>
        <taxon>Ascomycota</taxon>
        <taxon>Pezizomycotina</taxon>
        <taxon>Sordariomycetes</taxon>
        <taxon>Lulworthiomycetidae</taxon>
        <taxon>Lulworthiales</taxon>
        <taxon>Lulworthiaceae</taxon>
        <taxon>Zalerion</taxon>
    </lineage>
</organism>
<keyword evidence="4 8" id="KW-0812">Transmembrane</keyword>
<evidence type="ECO:0000256" key="3">
    <source>
        <dbReference type="ARBA" id="ARBA00022475"/>
    </source>
</evidence>
<dbReference type="Proteomes" id="UP001201980">
    <property type="component" value="Unassembled WGS sequence"/>
</dbReference>
<feature type="region of interest" description="Disordered" evidence="7">
    <location>
        <begin position="1"/>
        <end position="106"/>
    </location>
</feature>
<evidence type="ECO:0000256" key="4">
    <source>
        <dbReference type="ARBA" id="ARBA00022692"/>
    </source>
</evidence>
<keyword evidence="13" id="KW-1185">Reference proteome</keyword>
<evidence type="ECO:0000259" key="10">
    <source>
        <dbReference type="Pfam" id="PF07662"/>
    </source>
</evidence>
<dbReference type="InterPro" id="IPR011642">
    <property type="entry name" value="Gate_dom"/>
</dbReference>
<evidence type="ECO:0000313" key="13">
    <source>
        <dbReference type="Proteomes" id="UP001201980"/>
    </source>
</evidence>
<evidence type="ECO:0000313" key="12">
    <source>
        <dbReference type="EMBL" id="KAJ2905840.1"/>
    </source>
</evidence>
<feature type="transmembrane region" description="Helical" evidence="8">
    <location>
        <begin position="575"/>
        <end position="599"/>
    </location>
</feature>
<feature type="domain" description="Concentrative nucleoside transporter N-terminal" evidence="9">
    <location>
        <begin position="234"/>
        <end position="306"/>
    </location>
</feature>
<feature type="transmembrane region" description="Helical" evidence="8">
    <location>
        <begin position="313"/>
        <end position="336"/>
    </location>
</feature>
<feature type="transmembrane region" description="Helical" evidence="8">
    <location>
        <begin position="611"/>
        <end position="634"/>
    </location>
</feature>
<evidence type="ECO:0000256" key="6">
    <source>
        <dbReference type="ARBA" id="ARBA00023136"/>
    </source>
</evidence>
<feature type="transmembrane region" description="Helical" evidence="8">
    <location>
        <begin position="229"/>
        <end position="246"/>
    </location>
</feature>
<feature type="transmembrane region" description="Helical" evidence="8">
    <location>
        <begin position="513"/>
        <end position="532"/>
    </location>
</feature>
<dbReference type="Pfam" id="PF07670">
    <property type="entry name" value="Gate"/>
    <property type="match status" value="1"/>
</dbReference>
<feature type="compositionally biased region" description="Polar residues" evidence="7">
    <location>
        <begin position="88"/>
        <end position="106"/>
    </location>
</feature>
<feature type="domain" description="Nucleoside transporter/FeoB GTPase Gate" evidence="11">
    <location>
        <begin position="316"/>
        <end position="412"/>
    </location>
</feature>
<dbReference type="Pfam" id="PF01773">
    <property type="entry name" value="Nucleos_tra2_N"/>
    <property type="match status" value="1"/>
</dbReference>
<evidence type="ECO:0000259" key="11">
    <source>
        <dbReference type="Pfam" id="PF07670"/>
    </source>
</evidence>
<dbReference type="PANTHER" id="PTHR10590">
    <property type="entry name" value="SODIUM/NUCLEOSIDE COTRANSPORTER"/>
    <property type="match status" value="1"/>
</dbReference>
<feature type="domain" description="Concentrative nucleoside transporter C-terminal" evidence="10">
    <location>
        <begin position="419"/>
        <end position="630"/>
    </location>
</feature>
<dbReference type="InterPro" id="IPR011657">
    <property type="entry name" value="CNT_C_dom"/>
</dbReference>
<evidence type="ECO:0000256" key="7">
    <source>
        <dbReference type="SAM" id="MobiDB-lite"/>
    </source>
</evidence>
<feature type="transmembrane region" description="Helical" evidence="8">
    <location>
        <begin position="477"/>
        <end position="501"/>
    </location>
</feature>
<evidence type="ECO:0000256" key="5">
    <source>
        <dbReference type="ARBA" id="ARBA00022989"/>
    </source>
</evidence>
<dbReference type="InterPro" id="IPR008276">
    <property type="entry name" value="C_nuclsd_transpt"/>
</dbReference>
<evidence type="ECO:0000256" key="8">
    <source>
        <dbReference type="SAM" id="Phobius"/>
    </source>
</evidence>
<dbReference type="GO" id="GO:0005337">
    <property type="term" value="F:nucleoside transmembrane transporter activity"/>
    <property type="evidence" value="ECO:0007669"/>
    <property type="project" value="InterPro"/>
</dbReference>
<accession>A0AAD5RY70</accession>
<sequence>MSSENRDIKRTESSEVEKMDVSPEIKRAESSEIKSADPALDPTHQHTHHHHHHAARIDAHGHDDAVYTKDSDNTSPSHEKIGTIAGGSVSSSLDDAENGGQSPVTSRRSKYLRQAKNFYRANKWIVHLFIFCLFTGWWIASLVLHKDDKNWVVPFLVWLCIILRLFFFHVPISIVTRPMHWVWDRTGVVVYNAIPSKFRTLAGATLTVAVILIGSFASPESTENSRENRAISLFGLAVIIFVLWLTSDNPKAVNWRPVILGMLMQFLIALFVLRTQVGFDIFKFIADRAGDLLEFAGDGTAFLTEDSVLDLPWFITGVIPPIIFFVSLVQVLYYIGFLQWFIVKFATFVFWAMRVSGAEAVVAAATPFIGQGESAMLVRPFVPHMTKAEIHQIMCCGFATISGSVLVAYISLGLNPQAMVSSCIMSIPASLAISKLRMPETKNTLTAGKVVVPDDDEHKASNALHAFANGAYLGIKIAGTIIASLLCIIAVIGLCDGLLTWWGGYININEPPLTLSLIFGYLFYPLSFLLGVSRKDIFDVAKLIGIKVIANEYVAFADLTGDPAYADLTPRSRLIATYALCGFGNIGSLGIQIGILSQLAPSRSGDVSRMALSALFSGVLATLTSAAVAGLVIVDELSEFSS</sequence>
<reference evidence="12" key="1">
    <citation type="submission" date="2022-07" db="EMBL/GenBank/DDBJ databases">
        <title>Draft genome sequence of Zalerion maritima ATCC 34329, a (micro)plastics degrading marine fungus.</title>
        <authorList>
            <person name="Paco A."/>
            <person name="Goncalves M.F.M."/>
            <person name="Rocha-Santos T.A.P."/>
            <person name="Alves A."/>
        </authorList>
    </citation>
    <scope>NUCLEOTIDE SEQUENCE</scope>
    <source>
        <strain evidence="12">ATCC 34329</strain>
    </source>
</reference>
<feature type="compositionally biased region" description="Basic residues" evidence="7">
    <location>
        <begin position="45"/>
        <end position="54"/>
    </location>
</feature>
<feature type="compositionally biased region" description="Basic and acidic residues" evidence="7">
    <location>
        <begin position="55"/>
        <end position="81"/>
    </location>
</feature>
<evidence type="ECO:0000256" key="1">
    <source>
        <dbReference type="ARBA" id="ARBA00004651"/>
    </source>
</evidence>
<feature type="transmembrane region" description="Helical" evidence="8">
    <location>
        <begin position="198"/>
        <end position="217"/>
    </location>
</feature>
<dbReference type="EMBL" id="JAKWBI020000023">
    <property type="protein sequence ID" value="KAJ2905840.1"/>
    <property type="molecule type" value="Genomic_DNA"/>
</dbReference>
<keyword evidence="5 8" id="KW-1133">Transmembrane helix</keyword>
<keyword evidence="6 8" id="KW-0472">Membrane</keyword>
<feature type="compositionally biased region" description="Basic and acidic residues" evidence="7">
    <location>
        <begin position="1"/>
        <end position="35"/>
    </location>
</feature>
<feature type="transmembrane region" description="Helical" evidence="8">
    <location>
        <begin position="390"/>
        <end position="412"/>
    </location>
</feature>
<dbReference type="GO" id="GO:0015293">
    <property type="term" value="F:symporter activity"/>
    <property type="evidence" value="ECO:0007669"/>
    <property type="project" value="TreeGrafter"/>
</dbReference>
<name>A0AAD5RY70_9PEZI</name>
<feature type="transmembrane region" description="Helical" evidence="8">
    <location>
        <begin position="124"/>
        <end position="143"/>
    </location>
</feature>
<comment type="similarity">
    <text evidence="2">Belongs to the concentrative nucleoside transporter (CNT) (TC 2.A.41) family.</text>
</comment>
<evidence type="ECO:0000259" key="9">
    <source>
        <dbReference type="Pfam" id="PF01773"/>
    </source>
</evidence>
<dbReference type="PANTHER" id="PTHR10590:SF4">
    <property type="entry name" value="SOLUTE CARRIER FAMILY 28 MEMBER 3"/>
    <property type="match status" value="1"/>
</dbReference>
<dbReference type="AlphaFoldDB" id="A0AAD5RY70"/>
<evidence type="ECO:0000256" key="2">
    <source>
        <dbReference type="ARBA" id="ARBA00009033"/>
    </source>
</evidence>
<dbReference type="GO" id="GO:0005886">
    <property type="term" value="C:plasma membrane"/>
    <property type="evidence" value="ECO:0007669"/>
    <property type="project" value="UniProtKB-SubCell"/>
</dbReference>
<dbReference type="Pfam" id="PF07662">
    <property type="entry name" value="Nucleos_tra2_C"/>
    <property type="match status" value="1"/>
</dbReference>
<feature type="transmembrane region" description="Helical" evidence="8">
    <location>
        <begin position="155"/>
        <end position="177"/>
    </location>
</feature>
<comment type="caution">
    <text evidence="12">The sequence shown here is derived from an EMBL/GenBank/DDBJ whole genome shotgun (WGS) entry which is preliminary data.</text>
</comment>
<gene>
    <name evidence="12" type="ORF">MKZ38_004088</name>
</gene>
<keyword evidence="3" id="KW-1003">Cell membrane</keyword>